<dbReference type="InterPro" id="IPR051624">
    <property type="entry name" value="RMD1/Sad1-interacting"/>
</dbReference>
<dbReference type="InterPro" id="IPR036915">
    <property type="entry name" value="Cyclin-like_sf"/>
</dbReference>
<evidence type="ECO:0000313" key="4">
    <source>
        <dbReference type="EMBL" id="WBW75599.1"/>
    </source>
</evidence>
<accession>A0AAE9WG12</accession>
<keyword evidence="2" id="KW-0812">Transmembrane</keyword>
<organism evidence="4 5">
    <name type="scientific">Schizosaccharomyces osmophilus</name>
    <dbReference type="NCBI Taxonomy" id="2545709"/>
    <lineage>
        <taxon>Eukaryota</taxon>
        <taxon>Fungi</taxon>
        <taxon>Dikarya</taxon>
        <taxon>Ascomycota</taxon>
        <taxon>Taphrinomycotina</taxon>
        <taxon>Schizosaccharomycetes</taxon>
        <taxon>Schizosaccharomycetales</taxon>
        <taxon>Schizosaccharomycetaceae</taxon>
        <taxon>Schizosaccharomyces</taxon>
    </lineage>
</organism>
<dbReference type="GO" id="GO:0005739">
    <property type="term" value="C:mitochondrion"/>
    <property type="evidence" value="ECO:0007669"/>
    <property type="project" value="UniProtKB-ARBA"/>
</dbReference>
<gene>
    <name evidence="4" type="primary">sif2</name>
    <name evidence="4" type="ORF">SOMG_04326</name>
</gene>
<dbReference type="RefSeq" id="XP_056039842.1">
    <property type="nucleotide sequence ID" value="XM_056183113.1"/>
</dbReference>
<feature type="transmembrane region" description="Helical" evidence="2">
    <location>
        <begin position="359"/>
        <end position="378"/>
    </location>
</feature>
<dbReference type="PANTHER" id="PTHR16255">
    <property type="entry name" value="REQUIRED FOR MEIOTIC NUCLEAR DIVISION PROTEIN 1 HOMOLOG"/>
    <property type="match status" value="1"/>
</dbReference>
<dbReference type="EMBL" id="CP115613">
    <property type="protein sequence ID" value="WBW75599.1"/>
    <property type="molecule type" value="Genomic_DNA"/>
</dbReference>
<sequence length="384" mass="44703">MSSRIGPQRSTKTAAKLRLLPSTEEFADFRRQDTGREVYSQLPHIEGSTARKDAEYLGKRHREHLPRVTAYCTCDTFRVDLLFKFFQSRRSSHKTRPKQFDECIYSTYSYGSEETVDLLGDEIEPDRKSLNGGSTATHDTIHNDIFETGLDRNQPLFREVFCFSYGVVVLWGYTIEEEHRFLRELSRFEIEKLKMDDIEVEEFNYYVTNLYQPRIFNDFIALRDASNYMIRLSISHAIAQSVKISLFEELVNETIDATKDTPQMIAESGRIKLKREEIMMAVGQLFILRININLQGSVLDSPELMWTEPQLEPIYTAARSYLEINQRVALLNQRVEVIGDLLSMLKEQITHTHDESLEWIVVILMALLVLIAIFSILVDLRFFK</sequence>
<comment type="similarity">
    <text evidence="1">Belongs to the RMD1/sif2 family.</text>
</comment>
<evidence type="ECO:0000256" key="1">
    <source>
        <dbReference type="ARBA" id="ARBA00008306"/>
    </source>
</evidence>
<dbReference type="GeneID" id="80877802"/>
<evidence type="ECO:0000256" key="2">
    <source>
        <dbReference type="SAM" id="Phobius"/>
    </source>
</evidence>
<dbReference type="PANTHER" id="PTHR16255:SF15">
    <property type="entry name" value="SPORULATION PROTEIN RMD1"/>
    <property type="match status" value="1"/>
</dbReference>
<keyword evidence="2" id="KW-1133">Transmembrane helix</keyword>
<name>A0AAE9WG12_9SCHI</name>
<dbReference type="SUPFAM" id="SSF47954">
    <property type="entry name" value="Cyclin-like"/>
    <property type="match status" value="1"/>
</dbReference>
<proteinExistence type="inferred from homology"/>
<dbReference type="Proteomes" id="UP001212411">
    <property type="component" value="Chromosome 3"/>
</dbReference>
<keyword evidence="2" id="KW-0472">Membrane</keyword>
<reference evidence="4 5" key="1">
    <citation type="journal article" date="2023" name="G3 (Bethesda)">
        <title>A high-quality reference genome for the fission yeast Schizosaccharomyces osmophilus.</title>
        <authorList>
            <person name="Jia G.S."/>
            <person name="Zhang W.C."/>
            <person name="Liang Y."/>
            <person name="Liu X.H."/>
            <person name="Rhind N."/>
            <person name="Pidoux A."/>
            <person name="Brysch-Herzberg M."/>
            <person name="Du L.L."/>
        </authorList>
    </citation>
    <scope>NUCLEOTIDE SEQUENCE [LARGE SCALE GENOMIC DNA]</scope>
    <source>
        <strain evidence="4 5">CBS 15793</strain>
    </source>
</reference>
<dbReference type="InterPro" id="IPR003734">
    <property type="entry name" value="DUF155"/>
</dbReference>
<evidence type="ECO:0000313" key="5">
    <source>
        <dbReference type="Proteomes" id="UP001212411"/>
    </source>
</evidence>
<protein>
    <submittedName>
        <fullName evidence="4">Mitochondrial protein</fullName>
    </submittedName>
</protein>
<dbReference type="AlphaFoldDB" id="A0AAE9WG12"/>
<keyword evidence="5" id="KW-1185">Reference proteome</keyword>
<dbReference type="KEGG" id="som:SOMG_04326"/>
<evidence type="ECO:0000259" key="3">
    <source>
        <dbReference type="Pfam" id="PF02582"/>
    </source>
</evidence>
<feature type="domain" description="DUF155" evidence="3">
    <location>
        <begin position="160"/>
        <end position="332"/>
    </location>
</feature>
<dbReference type="Pfam" id="PF02582">
    <property type="entry name" value="DUF155"/>
    <property type="match status" value="1"/>
</dbReference>